<dbReference type="GeneID" id="37178211"/>
<dbReference type="Gene3D" id="3.40.50.720">
    <property type="entry name" value="NAD(P)-binding Rossmann-like Domain"/>
    <property type="match status" value="1"/>
</dbReference>
<dbReference type="InterPro" id="IPR013968">
    <property type="entry name" value="PKS_KR"/>
</dbReference>
<dbReference type="InterPro" id="IPR050091">
    <property type="entry name" value="PKS_NRPS_Biosynth_Enz"/>
</dbReference>
<evidence type="ECO:0000313" key="6">
    <source>
        <dbReference type="Proteomes" id="UP000249497"/>
    </source>
</evidence>
<organism evidence="5 6">
    <name type="scientific">Aspergillus japonicus CBS 114.51</name>
    <dbReference type="NCBI Taxonomy" id="1448312"/>
    <lineage>
        <taxon>Eukaryota</taxon>
        <taxon>Fungi</taxon>
        <taxon>Dikarya</taxon>
        <taxon>Ascomycota</taxon>
        <taxon>Pezizomycotina</taxon>
        <taxon>Eurotiomycetes</taxon>
        <taxon>Eurotiomycetidae</taxon>
        <taxon>Eurotiales</taxon>
        <taxon>Aspergillaceae</taxon>
        <taxon>Aspergillus</taxon>
        <taxon>Aspergillus subgen. Circumdati</taxon>
    </lineage>
</organism>
<dbReference type="GO" id="GO:0006633">
    <property type="term" value="P:fatty acid biosynthetic process"/>
    <property type="evidence" value="ECO:0007669"/>
    <property type="project" value="TreeGrafter"/>
</dbReference>
<gene>
    <name evidence="5" type="ORF">BO86DRAFT_410651</name>
</gene>
<dbReference type="InterPro" id="IPR036291">
    <property type="entry name" value="NAD(P)-bd_dom_sf"/>
</dbReference>
<dbReference type="RefSeq" id="XP_025526603.1">
    <property type="nucleotide sequence ID" value="XM_025674519.1"/>
</dbReference>
<dbReference type="InterPro" id="IPR036736">
    <property type="entry name" value="ACP-like_sf"/>
</dbReference>
<dbReference type="Proteomes" id="UP000249497">
    <property type="component" value="Unassembled WGS sequence"/>
</dbReference>
<evidence type="ECO:0000256" key="1">
    <source>
        <dbReference type="ARBA" id="ARBA00022450"/>
    </source>
</evidence>
<dbReference type="AlphaFoldDB" id="A0A8T8WZG1"/>
<dbReference type="EMBL" id="KZ824801">
    <property type="protein sequence ID" value="RAH80709.1"/>
    <property type="molecule type" value="Genomic_DNA"/>
</dbReference>
<keyword evidence="6" id="KW-1185">Reference proteome</keyword>
<dbReference type="SUPFAM" id="SSF47336">
    <property type="entry name" value="ACP-like"/>
    <property type="match status" value="1"/>
</dbReference>
<dbReference type="Gene3D" id="3.10.129.110">
    <property type="entry name" value="Polyketide synthase dehydratase"/>
    <property type="match status" value="1"/>
</dbReference>
<dbReference type="PANTHER" id="PTHR43775:SF40">
    <property type="entry name" value="NORSOLORINIC ACID SYNTHASE STCA"/>
    <property type="match status" value="1"/>
</dbReference>
<dbReference type="Pfam" id="PF08659">
    <property type="entry name" value="KR"/>
    <property type="match status" value="1"/>
</dbReference>
<name>A0A8T8WZG1_ASPJA</name>
<dbReference type="GO" id="GO:0044550">
    <property type="term" value="P:secondary metabolite biosynthetic process"/>
    <property type="evidence" value="ECO:0007669"/>
    <property type="project" value="TreeGrafter"/>
</dbReference>
<reference evidence="5 6" key="1">
    <citation type="submission" date="2018-02" db="EMBL/GenBank/DDBJ databases">
        <title>The genomes of Aspergillus section Nigri reveals drivers in fungal speciation.</title>
        <authorList>
            <consortium name="DOE Joint Genome Institute"/>
            <person name="Vesth T.C."/>
            <person name="Nybo J."/>
            <person name="Theobald S."/>
            <person name="Brandl J."/>
            <person name="Frisvad J.C."/>
            <person name="Nielsen K.F."/>
            <person name="Lyhne E.K."/>
            <person name="Kogle M.E."/>
            <person name="Kuo A."/>
            <person name="Riley R."/>
            <person name="Clum A."/>
            <person name="Nolan M."/>
            <person name="Lipzen A."/>
            <person name="Salamov A."/>
            <person name="Henrissat B."/>
            <person name="Wiebenga A."/>
            <person name="De vries R.P."/>
            <person name="Grigoriev I.V."/>
            <person name="Mortensen U.H."/>
            <person name="Andersen M.R."/>
            <person name="Baker S.E."/>
        </authorList>
    </citation>
    <scope>NUCLEOTIDE SEQUENCE [LARGE SCALE GENOMIC DNA]</scope>
    <source>
        <strain evidence="5 6">CBS 114.51</strain>
    </source>
</reference>
<dbReference type="GO" id="GO:0031177">
    <property type="term" value="F:phosphopantetheine binding"/>
    <property type="evidence" value="ECO:0007669"/>
    <property type="project" value="InterPro"/>
</dbReference>
<protein>
    <submittedName>
        <fullName evidence="5">KR-domain-containing protein</fullName>
    </submittedName>
</protein>
<feature type="domain" description="Polyketide synthase-like phosphopantetheine-binding" evidence="4">
    <location>
        <begin position="335"/>
        <end position="405"/>
    </location>
</feature>
<proteinExistence type="predicted"/>
<keyword evidence="2" id="KW-0597">Phosphoprotein</keyword>
<feature type="region of interest" description="Disordered" evidence="3">
    <location>
        <begin position="127"/>
        <end position="156"/>
    </location>
</feature>
<dbReference type="OrthoDB" id="329835at2759"/>
<sequence length="408" mass="44585">MAYEKLANGLTVQGWVVLMFSTADLSSDFQRTYTLALSPARGGSIRDWYEFRVCSTKEGVYTEHCAGLIAVETDYTEKTAPAGSLEPWQHATPASMIYKAVRESGYNYGPCFQKHLLFEATMGKTESRSTVAMDPPRRCPESIQPDHLPHRRYHPGRDVLRDRPFDSMTLEEYHQAVACKIQGTWNLHTAAERLHLSLDFFTMLSSISGDDGFIANNAGFQEKHFDSRTFKGINNRLLRQILYFSLLQQAGRFAPDSTSGAAATQMVTGIVAPQPADSALLRDARFSALRAGAGAGKTPGESGGGSNSANAEVQALLLLLRSSSADTAAQVAAAVEVVNKCFVHMLRLSEPMDPARPLAVYGIDILAAVEVRNWVRNELGALVTTVDIMNAASLWAFCKKIVSKIVVG</sequence>
<keyword evidence="1" id="KW-0596">Phosphopantetheine</keyword>
<dbReference type="SMART" id="SM00823">
    <property type="entry name" value="PKS_PP"/>
    <property type="match status" value="1"/>
</dbReference>
<evidence type="ECO:0000256" key="2">
    <source>
        <dbReference type="ARBA" id="ARBA00022553"/>
    </source>
</evidence>
<dbReference type="PANTHER" id="PTHR43775">
    <property type="entry name" value="FATTY ACID SYNTHASE"/>
    <property type="match status" value="1"/>
</dbReference>
<evidence type="ECO:0000256" key="3">
    <source>
        <dbReference type="SAM" id="MobiDB-lite"/>
    </source>
</evidence>
<dbReference type="InterPro" id="IPR020806">
    <property type="entry name" value="PKS_PP-bd"/>
</dbReference>
<accession>A0A8T8WZG1</accession>
<dbReference type="InterPro" id="IPR042104">
    <property type="entry name" value="PKS_dehydratase_sf"/>
</dbReference>
<dbReference type="GO" id="GO:0004312">
    <property type="term" value="F:fatty acid synthase activity"/>
    <property type="evidence" value="ECO:0007669"/>
    <property type="project" value="TreeGrafter"/>
</dbReference>
<evidence type="ECO:0000259" key="4">
    <source>
        <dbReference type="SMART" id="SM00823"/>
    </source>
</evidence>
<evidence type="ECO:0000313" key="5">
    <source>
        <dbReference type="EMBL" id="RAH80709.1"/>
    </source>
</evidence>
<dbReference type="SUPFAM" id="SSF51735">
    <property type="entry name" value="NAD(P)-binding Rossmann-fold domains"/>
    <property type="match status" value="1"/>
</dbReference>